<dbReference type="Proteomes" id="UP000256877">
    <property type="component" value="Unassembled WGS sequence"/>
</dbReference>
<protein>
    <submittedName>
        <fullName evidence="3">Cobalt transporter ApaG</fullName>
    </submittedName>
</protein>
<dbReference type="InterPro" id="IPR022002">
    <property type="entry name" value="ChsH2_Znr"/>
</dbReference>
<dbReference type="PANTHER" id="PTHR34075:SF4">
    <property type="entry name" value="DUF35 DOMAIN-CONTAINING PROTEIN"/>
    <property type="match status" value="1"/>
</dbReference>
<dbReference type="InterPro" id="IPR052513">
    <property type="entry name" value="Thioester_dehydratase-like"/>
</dbReference>
<dbReference type="SUPFAM" id="SSF50249">
    <property type="entry name" value="Nucleic acid-binding proteins"/>
    <property type="match status" value="1"/>
</dbReference>
<comment type="caution">
    <text evidence="3">The sequence shown here is derived from an EMBL/GenBank/DDBJ whole genome shotgun (WGS) entry which is preliminary data.</text>
</comment>
<evidence type="ECO:0000313" key="2">
    <source>
        <dbReference type="EMBL" id="RFA95954.1"/>
    </source>
</evidence>
<dbReference type="AlphaFoldDB" id="A0A371R4T6"/>
<proteinExistence type="predicted"/>
<evidence type="ECO:0000313" key="5">
    <source>
        <dbReference type="Proteomes" id="UP000257123"/>
    </source>
</evidence>
<dbReference type="Gene3D" id="2.40.50.140">
    <property type="entry name" value="Nucleic acid-binding proteins"/>
    <property type="match status" value="1"/>
</dbReference>
<name>A0A371R4T6_9CREN</name>
<evidence type="ECO:0000313" key="3">
    <source>
        <dbReference type="EMBL" id="RFA99102.1"/>
    </source>
</evidence>
<sequence>MRRIKYFPEVMEIEAYVYTAGPIGTKWLEALKAGRLTAAYCPKCGRLFLPPKMYCPFDFEEVKELREIMPLGVVESYTVIERDFYGGPLKEKKVLAFIKFPGVEGGLLHYVKSDGPRVGMKVKPKWRDERRGLVTDIEYFEEA</sequence>
<dbReference type="PANTHER" id="PTHR34075">
    <property type="entry name" value="BLR3430 PROTEIN"/>
    <property type="match status" value="1"/>
</dbReference>
<dbReference type="Gene3D" id="6.10.30.10">
    <property type="match status" value="1"/>
</dbReference>
<dbReference type="RefSeq" id="WP_116421126.1">
    <property type="nucleotide sequence ID" value="NZ_NMUE01000017.1"/>
</dbReference>
<dbReference type="InterPro" id="IPR012340">
    <property type="entry name" value="NA-bd_OB-fold"/>
</dbReference>
<reference evidence="4 5" key="1">
    <citation type="submission" date="2017-07" db="EMBL/GenBank/DDBJ databases">
        <title>Draft genome sequence of aerobic hyperthermophilic archaea, Pyrobaculum aerophilum YKB31 and YKB32.</title>
        <authorList>
            <person name="Mochizuki T."/>
            <person name="Berliner A.J."/>
            <person name="Yoshida-Takashima Y."/>
            <person name="Takaki Y."/>
            <person name="Nunoura T."/>
            <person name="Takai K."/>
        </authorList>
    </citation>
    <scope>NUCLEOTIDE SEQUENCE [LARGE SCALE GENOMIC DNA]</scope>
    <source>
        <strain evidence="2 5">YKB31</strain>
        <strain evidence="3 4">YKB32</strain>
    </source>
</reference>
<feature type="domain" description="ChsH2 rubredoxin-like zinc ribbon" evidence="1">
    <location>
        <begin position="29"/>
        <end position="58"/>
    </location>
</feature>
<dbReference type="EMBL" id="NMUE01000017">
    <property type="protein sequence ID" value="RFA95954.1"/>
    <property type="molecule type" value="Genomic_DNA"/>
</dbReference>
<dbReference type="Proteomes" id="UP000257123">
    <property type="component" value="Unassembled WGS sequence"/>
</dbReference>
<evidence type="ECO:0000313" key="4">
    <source>
        <dbReference type="Proteomes" id="UP000256877"/>
    </source>
</evidence>
<gene>
    <name evidence="2" type="ORF">CGL51_06475</name>
    <name evidence="3" type="ORF">CGL52_05120</name>
</gene>
<dbReference type="Pfam" id="PF12172">
    <property type="entry name" value="zf-ChsH2"/>
    <property type="match status" value="1"/>
</dbReference>
<dbReference type="EMBL" id="NMUF01000010">
    <property type="protein sequence ID" value="RFA99102.1"/>
    <property type="molecule type" value="Genomic_DNA"/>
</dbReference>
<dbReference type="OrthoDB" id="9573at2157"/>
<evidence type="ECO:0000259" key="1">
    <source>
        <dbReference type="Pfam" id="PF12172"/>
    </source>
</evidence>
<organism evidence="3 4">
    <name type="scientific">Pyrobaculum aerophilum</name>
    <dbReference type="NCBI Taxonomy" id="13773"/>
    <lineage>
        <taxon>Archaea</taxon>
        <taxon>Thermoproteota</taxon>
        <taxon>Thermoprotei</taxon>
        <taxon>Thermoproteales</taxon>
        <taxon>Thermoproteaceae</taxon>
        <taxon>Pyrobaculum</taxon>
    </lineage>
</organism>
<accession>A0A371R4T6</accession>